<comment type="caution">
    <text evidence="1">The sequence shown here is derived from an EMBL/GenBank/DDBJ whole genome shotgun (WGS) entry which is preliminary data.</text>
</comment>
<keyword evidence="2" id="KW-1185">Reference proteome</keyword>
<reference evidence="1 2" key="1">
    <citation type="submission" date="2024-07" db="EMBL/GenBank/DDBJ databases">
        <title>Uliginosibacterium flavum JJ3220;KACC:17644.</title>
        <authorList>
            <person name="Kim M.K."/>
        </authorList>
    </citation>
    <scope>NUCLEOTIDE SEQUENCE [LARGE SCALE GENOMIC DNA]</scope>
    <source>
        <strain evidence="1 2">KACC:17644</strain>
    </source>
</reference>
<gene>
    <name evidence="1" type="ORF">ABXR19_05435</name>
</gene>
<proteinExistence type="predicted"/>
<organism evidence="1 2">
    <name type="scientific">Uliginosibacterium flavum</name>
    <dbReference type="NCBI Taxonomy" id="1396831"/>
    <lineage>
        <taxon>Bacteria</taxon>
        <taxon>Pseudomonadati</taxon>
        <taxon>Pseudomonadota</taxon>
        <taxon>Betaproteobacteria</taxon>
        <taxon>Rhodocyclales</taxon>
        <taxon>Zoogloeaceae</taxon>
        <taxon>Uliginosibacterium</taxon>
    </lineage>
</organism>
<protein>
    <submittedName>
        <fullName evidence="1">Uncharacterized protein</fullName>
    </submittedName>
</protein>
<sequence length="43" mass="4948">MRDTENVPLGENIAAYFKREVLPHAPDAWIDEEKSKIGYENTV</sequence>
<dbReference type="RefSeq" id="WP_354600085.1">
    <property type="nucleotide sequence ID" value="NZ_JBEWZI010000004.1"/>
</dbReference>
<accession>A0ABV2TI85</accession>
<dbReference type="EMBL" id="JBEWZI010000004">
    <property type="protein sequence ID" value="MET7013622.1"/>
    <property type="molecule type" value="Genomic_DNA"/>
</dbReference>
<evidence type="ECO:0000313" key="1">
    <source>
        <dbReference type="EMBL" id="MET7013622.1"/>
    </source>
</evidence>
<evidence type="ECO:0000313" key="2">
    <source>
        <dbReference type="Proteomes" id="UP001549691"/>
    </source>
</evidence>
<dbReference type="Proteomes" id="UP001549691">
    <property type="component" value="Unassembled WGS sequence"/>
</dbReference>
<name>A0ABV2TI85_9RHOO</name>